<evidence type="ECO:0000256" key="1">
    <source>
        <dbReference type="SAM" id="MobiDB-lite"/>
    </source>
</evidence>
<evidence type="ECO:0000313" key="3">
    <source>
        <dbReference type="EMBL" id="SFC04123.1"/>
    </source>
</evidence>
<gene>
    <name evidence="3" type="ORF">SAMN04487968_103171</name>
</gene>
<keyword evidence="2" id="KW-0812">Transmembrane</keyword>
<dbReference type="OrthoDB" id="5244723at2"/>
<keyword evidence="2" id="KW-0472">Membrane</keyword>
<name>A0A1I1G4A1_9ACTN</name>
<protein>
    <submittedName>
        <fullName evidence="3">Uncharacterized protein</fullName>
    </submittedName>
</protein>
<feature type="transmembrane region" description="Helical" evidence="2">
    <location>
        <begin position="127"/>
        <end position="149"/>
    </location>
</feature>
<keyword evidence="4" id="KW-1185">Reference proteome</keyword>
<dbReference type="EMBL" id="FOLB01000003">
    <property type="protein sequence ID" value="SFC04123.1"/>
    <property type="molecule type" value="Genomic_DNA"/>
</dbReference>
<feature type="transmembrane region" description="Helical" evidence="2">
    <location>
        <begin position="93"/>
        <end position="115"/>
    </location>
</feature>
<feature type="transmembrane region" description="Helical" evidence="2">
    <location>
        <begin position="49"/>
        <end position="73"/>
    </location>
</feature>
<organism evidence="3 4">
    <name type="scientific">Nocardioides terrae</name>
    <dbReference type="NCBI Taxonomy" id="574651"/>
    <lineage>
        <taxon>Bacteria</taxon>
        <taxon>Bacillati</taxon>
        <taxon>Actinomycetota</taxon>
        <taxon>Actinomycetes</taxon>
        <taxon>Propionibacteriales</taxon>
        <taxon>Nocardioidaceae</taxon>
        <taxon>Nocardioides</taxon>
    </lineage>
</organism>
<dbReference type="RefSeq" id="WP_139230036.1">
    <property type="nucleotide sequence ID" value="NZ_FOLB01000003.1"/>
</dbReference>
<dbReference type="Proteomes" id="UP000198832">
    <property type="component" value="Unassembled WGS sequence"/>
</dbReference>
<feature type="region of interest" description="Disordered" evidence="1">
    <location>
        <begin position="1"/>
        <end position="22"/>
    </location>
</feature>
<dbReference type="AlphaFoldDB" id="A0A1I1G4A1"/>
<feature type="transmembrane region" description="Helical" evidence="2">
    <location>
        <begin position="169"/>
        <end position="191"/>
    </location>
</feature>
<reference evidence="3 4" key="1">
    <citation type="submission" date="2016-10" db="EMBL/GenBank/DDBJ databases">
        <authorList>
            <person name="de Groot N.N."/>
        </authorList>
    </citation>
    <scope>NUCLEOTIDE SEQUENCE [LARGE SCALE GENOMIC DNA]</scope>
    <source>
        <strain evidence="3 4">CGMCC 1.7056</strain>
    </source>
</reference>
<proteinExistence type="predicted"/>
<dbReference type="STRING" id="574651.SAMN04487968_103171"/>
<evidence type="ECO:0000256" key="2">
    <source>
        <dbReference type="SAM" id="Phobius"/>
    </source>
</evidence>
<keyword evidence="2" id="KW-1133">Transmembrane helix</keyword>
<sequence>MRHALIHRDAERDTGRDTERSADERMVNDRFTALTPHETYGGTNWGACFFGWLVAVGVTVLLGAIVAAVAAAVGSQLDWTADDARGNARSLALAGAITLAVVMFVGYYAGGYVAGRMSRFDGMRQGVGVWLIGILTAAIAGGLAALLNARTDLFGDLDLTPGDLTADDATTGGIVTAIAVLLLMLGGAVLGSAVGRRYHRRIDSVL</sequence>
<evidence type="ECO:0000313" key="4">
    <source>
        <dbReference type="Proteomes" id="UP000198832"/>
    </source>
</evidence>
<accession>A0A1I1G4A1</accession>